<reference evidence="2" key="1">
    <citation type="journal article" date="2020" name="Nature">
        <title>Giant virus diversity and host interactions through global metagenomics.</title>
        <authorList>
            <person name="Schulz F."/>
            <person name="Roux S."/>
            <person name="Paez-Espino D."/>
            <person name="Jungbluth S."/>
            <person name="Walsh D.A."/>
            <person name="Denef V.J."/>
            <person name="McMahon K.D."/>
            <person name="Konstantinidis K.T."/>
            <person name="Eloe-Fadrosh E.A."/>
            <person name="Kyrpides N.C."/>
            <person name="Woyke T."/>
        </authorList>
    </citation>
    <scope>NUCLEOTIDE SEQUENCE</scope>
    <source>
        <strain evidence="2">GVMAG-M-3300027708-5</strain>
    </source>
</reference>
<feature type="domain" description="NFACT RNA-binding" evidence="1">
    <location>
        <begin position="19"/>
        <end position="106"/>
    </location>
</feature>
<dbReference type="EMBL" id="MN740404">
    <property type="protein sequence ID" value="QHU04769.1"/>
    <property type="molecule type" value="Genomic_DNA"/>
</dbReference>
<organism evidence="2">
    <name type="scientific">viral metagenome</name>
    <dbReference type="NCBI Taxonomy" id="1070528"/>
    <lineage>
        <taxon>unclassified sequences</taxon>
        <taxon>metagenomes</taxon>
        <taxon>organismal metagenomes</taxon>
    </lineage>
</organism>
<dbReference type="Pfam" id="PF05670">
    <property type="entry name" value="NFACT-R_1"/>
    <property type="match status" value="1"/>
</dbReference>
<proteinExistence type="predicted"/>
<dbReference type="AlphaFoldDB" id="A0A6C0JGQ1"/>
<evidence type="ECO:0000313" key="2">
    <source>
        <dbReference type="EMBL" id="QHU04769.1"/>
    </source>
</evidence>
<name>A0A6C0JGQ1_9ZZZZ</name>
<evidence type="ECO:0000259" key="1">
    <source>
        <dbReference type="Pfam" id="PF05670"/>
    </source>
</evidence>
<dbReference type="InterPro" id="IPR008532">
    <property type="entry name" value="NFACT_RNA-bd"/>
</dbReference>
<protein>
    <recommendedName>
        <fullName evidence="1">NFACT RNA-binding domain-containing protein</fullName>
    </recommendedName>
</protein>
<sequence>MKTILRRIDCLNIDIEFQVGQNARENHDIIDDAEPSDLWFHLAGLASCHVIGKIPEKVVIDKSELLKIVKQGAMICKQMSALKSQAKVEVEWTHIENVTKLDKPGSVSVTNVKKIII</sequence>
<accession>A0A6C0JGQ1</accession>